<comment type="caution">
    <text evidence="1">The sequence shown here is derived from an EMBL/GenBank/DDBJ whole genome shotgun (WGS) entry which is preliminary data.</text>
</comment>
<dbReference type="Proteomes" id="UP001186974">
    <property type="component" value="Unassembled WGS sequence"/>
</dbReference>
<dbReference type="EMBL" id="JAWDJW010001848">
    <property type="protein sequence ID" value="KAK3078494.1"/>
    <property type="molecule type" value="Genomic_DNA"/>
</dbReference>
<proteinExistence type="predicted"/>
<protein>
    <submittedName>
        <fullName evidence="1">Uncharacterized protein</fullName>
    </submittedName>
</protein>
<evidence type="ECO:0000313" key="1">
    <source>
        <dbReference type="EMBL" id="KAK3078494.1"/>
    </source>
</evidence>
<sequence>MRIHPVIPLFPLSFLLFLPFTLATNIDILVGQSGLSFTPNSTTASAGDTLTFHYHGYAHNVIRGDPSSACTPLSDNGEGSGGAFYSGTIPVPDGQDSSPMTFVVTVNDTTQPIWYYCSVGRHCQSGMVGVVNPPSDGQTLAAYAEAAKTVEDAVTPSAVVGGVLVNGTDAGSGGVETSSSLMVAATIETETMSSTASTTEATPTQTQVVLSNGTTSTPAPSEGGAMGGRDIGGVLTFLGFLLSLV</sequence>
<reference evidence="1" key="1">
    <citation type="submission" date="2024-09" db="EMBL/GenBank/DDBJ databases">
        <title>Black Yeasts Isolated from many extreme environments.</title>
        <authorList>
            <person name="Coleine C."/>
            <person name="Stajich J.E."/>
            <person name="Selbmann L."/>
        </authorList>
    </citation>
    <scope>NUCLEOTIDE SEQUENCE</scope>
    <source>
        <strain evidence="1">CCFEE 5737</strain>
    </source>
</reference>
<accession>A0ACC3DPI5</accession>
<keyword evidence="2" id="KW-1185">Reference proteome</keyword>
<organism evidence="1 2">
    <name type="scientific">Coniosporium uncinatum</name>
    <dbReference type="NCBI Taxonomy" id="93489"/>
    <lineage>
        <taxon>Eukaryota</taxon>
        <taxon>Fungi</taxon>
        <taxon>Dikarya</taxon>
        <taxon>Ascomycota</taxon>
        <taxon>Pezizomycotina</taxon>
        <taxon>Dothideomycetes</taxon>
        <taxon>Dothideomycetes incertae sedis</taxon>
        <taxon>Coniosporium</taxon>
    </lineage>
</organism>
<gene>
    <name evidence="1" type="ORF">LTS18_007363</name>
</gene>
<evidence type="ECO:0000313" key="2">
    <source>
        <dbReference type="Proteomes" id="UP001186974"/>
    </source>
</evidence>
<name>A0ACC3DPI5_9PEZI</name>